<evidence type="ECO:0000256" key="2">
    <source>
        <dbReference type="ARBA" id="ARBA00023136"/>
    </source>
</evidence>
<gene>
    <name evidence="3" type="ORF">SPRI_1073</name>
</gene>
<dbReference type="PANTHER" id="PTHR37042:SF4">
    <property type="entry name" value="OUTER MEMBRANE PROTEIN RV1973"/>
    <property type="match status" value="1"/>
</dbReference>
<dbReference type="PANTHER" id="PTHR37042">
    <property type="entry name" value="OUTER MEMBRANE PROTEIN RV1973"/>
    <property type="match status" value="1"/>
</dbReference>
<reference evidence="3 4" key="1">
    <citation type="submission" date="2015-08" db="EMBL/GenBank/DDBJ databases">
        <title>Genome sequence of the pristinamycin over-producing bacterium Streptomyces pristinaespiralis HCCB10218.</title>
        <authorList>
            <person name="Tian J."/>
            <person name="Yang J."/>
            <person name="Li L."/>
            <person name="Ruan L."/>
            <person name="Wei W."/>
            <person name="Zheng G."/>
            <person name="Wei Z."/>
            <person name="Yang S."/>
            <person name="Ge M."/>
            <person name="Jiang W."/>
            <person name="Lu Y."/>
        </authorList>
    </citation>
    <scope>NUCLEOTIDE SEQUENCE [LARGE SCALE GENOMIC DNA]</scope>
    <source>
        <strain evidence="3 4">HCCB 10218</strain>
    </source>
</reference>
<keyword evidence="2" id="KW-0472">Membrane</keyword>
<evidence type="ECO:0000313" key="3">
    <source>
        <dbReference type="EMBL" id="ALC19379.1"/>
    </source>
</evidence>
<dbReference type="OMA" id="CGTGAWT"/>
<name>A0A0M3QH97_STRPR</name>
<proteinExistence type="predicted"/>
<protein>
    <submittedName>
        <fullName evidence="3">Secreted protein</fullName>
    </submittedName>
</protein>
<accession>A0A0M3QH97</accession>
<sequence length="163" mass="17147">MRTDRAALAVRTSAVLALIFCAFGGWSYAQADGDESLAFAASRDEALAEGKRHVETLTSFDGRKPGTGFRQWLDASTGPLREELRAARTKEGPTTRAEITDAALTALDDRTGTAELIATVEVETAAAGGGAPNTERKRLEATLARTADGWKVRSLAAVPVGGV</sequence>
<dbReference type="OrthoDB" id="3472661at2"/>
<dbReference type="AlphaFoldDB" id="A0A0M3QH97"/>
<dbReference type="EMBL" id="CP011340">
    <property type="protein sequence ID" value="ALC19379.1"/>
    <property type="molecule type" value="Genomic_DNA"/>
</dbReference>
<evidence type="ECO:0000256" key="1">
    <source>
        <dbReference type="ARBA" id="ARBA00004370"/>
    </source>
</evidence>
<dbReference type="RefSeq" id="WP_005309116.1">
    <property type="nucleotide sequence ID" value="NZ_CP011340.1"/>
</dbReference>
<dbReference type="STRING" id="38300.SPRI_1073"/>
<dbReference type="GeneID" id="97237852"/>
<dbReference type="PATRIC" id="fig|38300.4.peg.1153"/>
<organism evidence="3">
    <name type="scientific">Streptomyces pristinaespiralis</name>
    <dbReference type="NCBI Taxonomy" id="38300"/>
    <lineage>
        <taxon>Bacteria</taxon>
        <taxon>Bacillati</taxon>
        <taxon>Actinomycetota</taxon>
        <taxon>Actinomycetes</taxon>
        <taxon>Kitasatosporales</taxon>
        <taxon>Streptomycetaceae</taxon>
        <taxon>Streptomyces</taxon>
    </lineage>
</organism>
<evidence type="ECO:0000313" key="4">
    <source>
        <dbReference type="Proteomes" id="UP000060513"/>
    </source>
</evidence>
<dbReference type="GO" id="GO:0016020">
    <property type="term" value="C:membrane"/>
    <property type="evidence" value="ECO:0007669"/>
    <property type="project" value="UniProtKB-SubCell"/>
</dbReference>
<dbReference type="KEGG" id="spri:SPRI_1073"/>
<dbReference type="Proteomes" id="UP000060513">
    <property type="component" value="Chromosome"/>
</dbReference>
<comment type="subcellular location">
    <subcellularLocation>
        <location evidence="1">Membrane</location>
    </subcellularLocation>
</comment>